<dbReference type="PANTHER" id="PTHR43540">
    <property type="entry name" value="PEROXYUREIDOACRYLATE/UREIDOACRYLATE AMIDOHYDROLASE-RELATED"/>
    <property type="match status" value="1"/>
</dbReference>
<dbReference type="Pfam" id="PF00857">
    <property type="entry name" value="Isochorismatase"/>
    <property type="match status" value="1"/>
</dbReference>
<proteinExistence type="predicted"/>
<dbReference type="EMBL" id="LIBJ01000384">
    <property type="protein sequence ID" value="KRO45958.1"/>
    <property type="molecule type" value="Genomic_DNA"/>
</dbReference>
<keyword evidence="1" id="KW-0378">Hydrolase</keyword>
<evidence type="ECO:0000313" key="4">
    <source>
        <dbReference type="Proteomes" id="UP000051017"/>
    </source>
</evidence>
<organism evidence="3 4">
    <name type="scientific">Acidimicrobiia bacterium BACL6 MAG-120924-bin43</name>
    <dbReference type="NCBI Taxonomy" id="1655583"/>
    <lineage>
        <taxon>Bacteria</taxon>
        <taxon>Bacillati</taxon>
        <taxon>Actinomycetota</taxon>
        <taxon>Acidimicrobiia</taxon>
        <taxon>acIV cluster</taxon>
    </lineage>
</organism>
<reference evidence="3 4" key="1">
    <citation type="submission" date="2015-10" db="EMBL/GenBank/DDBJ databases">
        <title>Metagenome-Assembled Genomes uncover a global brackish microbiome.</title>
        <authorList>
            <person name="Hugerth L.W."/>
            <person name="Larsson J."/>
            <person name="Alneberg J."/>
            <person name="Lindh M.V."/>
            <person name="Legrand C."/>
            <person name="Pinhassi J."/>
            <person name="Andersson A.F."/>
        </authorList>
    </citation>
    <scope>NUCLEOTIDE SEQUENCE [LARGE SCALE GENOMIC DNA]</scope>
    <source>
        <strain evidence="3">BACL6 MAG-120924-bin43</strain>
    </source>
</reference>
<dbReference type="Proteomes" id="UP000051017">
    <property type="component" value="Unassembled WGS sequence"/>
</dbReference>
<dbReference type="InterPro" id="IPR000868">
    <property type="entry name" value="Isochorismatase-like_dom"/>
</dbReference>
<name>A0A0R2Q712_9ACTN</name>
<protein>
    <recommendedName>
        <fullName evidence="2">Isochorismatase-like domain-containing protein</fullName>
    </recommendedName>
</protein>
<dbReference type="AlphaFoldDB" id="A0A0R2Q712"/>
<evidence type="ECO:0000259" key="2">
    <source>
        <dbReference type="Pfam" id="PF00857"/>
    </source>
</evidence>
<dbReference type="InterPro" id="IPR050272">
    <property type="entry name" value="Isochorismatase-like_hydrls"/>
</dbReference>
<evidence type="ECO:0000256" key="1">
    <source>
        <dbReference type="ARBA" id="ARBA00022801"/>
    </source>
</evidence>
<dbReference type="PANTHER" id="PTHR43540:SF14">
    <property type="entry name" value="ISOCHORISMATASE"/>
    <property type="match status" value="1"/>
</dbReference>
<sequence>MVWVQHSDEELVKDTFGWEYVAELQSAQGETVIHKSFGDSFEATDLEDVLSELKVGKLIVCGSQTDACIRSTLHGAIARGYDATLVSDAHTTDDCTYSEPPVSAEQVIAHTNFYWNWQRTASARGGTVKSADLGF</sequence>
<dbReference type="GO" id="GO:0016787">
    <property type="term" value="F:hydrolase activity"/>
    <property type="evidence" value="ECO:0007669"/>
    <property type="project" value="UniProtKB-KW"/>
</dbReference>
<evidence type="ECO:0000313" key="3">
    <source>
        <dbReference type="EMBL" id="KRO45958.1"/>
    </source>
</evidence>
<gene>
    <name evidence="3" type="ORF">ABR75_01430</name>
</gene>
<accession>A0A0R2Q712</accession>
<dbReference type="SUPFAM" id="SSF52499">
    <property type="entry name" value="Isochorismatase-like hydrolases"/>
    <property type="match status" value="1"/>
</dbReference>
<dbReference type="InterPro" id="IPR036380">
    <property type="entry name" value="Isochorismatase-like_sf"/>
</dbReference>
<comment type="caution">
    <text evidence="3">The sequence shown here is derived from an EMBL/GenBank/DDBJ whole genome shotgun (WGS) entry which is preliminary data.</text>
</comment>
<feature type="domain" description="Isochorismatase-like" evidence="2">
    <location>
        <begin position="5"/>
        <end position="92"/>
    </location>
</feature>
<dbReference type="Gene3D" id="3.40.50.850">
    <property type="entry name" value="Isochorismatase-like"/>
    <property type="match status" value="1"/>
</dbReference>